<name>A0A9J6RK62_9GAMM</name>
<dbReference type="PANTHER" id="PTHR47191">
    <property type="entry name" value="OS05G0170800 PROTEIN"/>
    <property type="match status" value="1"/>
</dbReference>
<accession>A0A9J6RK62</accession>
<dbReference type="Proteomes" id="UP001069090">
    <property type="component" value="Unassembled WGS sequence"/>
</dbReference>
<dbReference type="RefSeq" id="WP_258330900.1">
    <property type="nucleotide sequence ID" value="NZ_JAPTGG010000004.1"/>
</dbReference>
<comment type="caution">
    <text evidence="4">The sequence shown here is derived from an EMBL/GenBank/DDBJ whole genome shotgun (WGS) entry which is preliminary data.</text>
</comment>
<organism evidence="4 5">
    <name type="scientific">Dasania phycosphaerae</name>
    <dbReference type="NCBI Taxonomy" id="2950436"/>
    <lineage>
        <taxon>Bacteria</taxon>
        <taxon>Pseudomonadati</taxon>
        <taxon>Pseudomonadota</taxon>
        <taxon>Gammaproteobacteria</taxon>
        <taxon>Cellvibrionales</taxon>
        <taxon>Spongiibacteraceae</taxon>
        <taxon>Dasania</taxon>
    </lineage>
</organism>
<dbReference type="InterPro" id="IPR036767">
    <property type="entry name" value="ApaG_sf"/>
</dbReference>
<gene>
    <name evidence="2 4" type="primary">apaG</name>
    <name evidence="4" type="ORF">O0V09_06005</name>
</gene>
<dbReference type="PANTHER" id="PTHR47191:SF2">
    <property type="entry name" value="OS05G0170800 PROTEIN"/>
    <property type="match status" value="1"/>
</dbReference>
<evidence type="ECO:0000313" key="4">
    <source>
        <dbReference type="EMBL" id="MCZ0864745.1"/>
    </source>
</evidence>
<evidence type="ECO:0000259" key="3">
    <source>
        <dbReference type="PROSITE" id="PS51087"/>
    </source>
</evidence>
<feature type="domain" description="ApaG" evidence="3">
    <location>
        <begin position="5"/>
        <end position="129"/>
    </location>
</feature>
<reference evidence="4 5" key="1">
    <citation type="submission" date="2022-12" db="EMBL/GenBank/DDBJ databases">
        <title>Dasania phycosphaerae sp. nov., isolated from particulate material of the south coast of Korea.</title>
        <authorList>
            <person name="Jiang Y."/>
        </authorList>
    </citation>
    <scope>NUCLEOTIDE SEQUENCE [LARGE SCALE GENOMIC DNA]</scope>
    <source>
        <strain evidence="4 5">GY-19</strain>
    </source>
</reference>
<evidence type="ECO:0000256" key="2">
    <source>
        <dbReference type="HAMAP-Rule" id="MF_00791"/>
    </source>
</evidence>
<dbReference type="HAMAP" id="MF_00791">
    <property type="entry name" value="ApaG"/>
    <property type="match status" value="1"/>
</dbReference>
<keyword evidence="5" id="KW-1185">Reference proteome</keyword>
<evidence type="ECO:0000313" key="5">
    <source>
        <dbReference type="Proteomes" id="UP001069090"/>
    </source>
</evidence>
<protein>
    <recommendedName>
        <fullName evidence="1 2">Protein ApaG</fullName>
    </recommendedName>
</protein>
<dbReference type="Pfam" id="PF04379">
    <property type="entry name" value="DUF525"/>
    <property type="match status" value="1"/>
</dbReference>
<dbReference type="PROSITE" id="PS51087">
    <property type="entry name" value="APAG"/>
    <property type="match status" value="1"/>
</dbReference>
<dbReference type="Gene3D" id="2.60.40.1470">
    <property type="entry name" value="ApaG domain"/>
    <property type="match status" value="1"/>
</dbReference>
<dbReference type="NCBIfam" id="NF003967">
    <property type="entry name" value="PRK05461.1"/>
    <property type="match status" value="1"/>
</dbReference>
<dbReference type="InterPro" id="IPR023065">
    <property type="entry name" value="Uncharacterised_ApaG"/>
</dbReference>
<dbReference type="InterPro" id="IPR050718">
    <property type="entry name" value="ApaG-like"/>
</dbReference>
<sequence length="129" mass="13938">MTASNPSNNPIAINVATAFLAEQSAPEYDRYAFSYTITITNNGEENVQLLSRHWLITDSDNRVQEVRGEGVVGQQPTIPPGESYQYTSGAILETAAGTMEGSYQMISASGELFEAPIATFSLIHPSALH</sequence>
<proteinExistence type="inferred from homology"/>
<dbReference type="SUPFAM" id="SSF110069">
    <property type="entry name" value="ApaG-like"/>
    <property type="match status" value="1"/>
</dbReference>
<dbReference type="EMBL" id="JAPTGG010000004">
    <property type="protein sequence ID" value="MCZ0864745.1"/>
    <property type="molecule type" value="Genomic_DNA"/>
</dbReference>
<dbReference type="InterPro" id="IPR007474">
    <property type="entry name" value="ApaG_domain"/>
</dbReference>
<dbReference type="AlphaFoldDB" id="A0A9J6RK62"/>
<evidence type="ECO:0000256" key="1">
    <source>
        <dbReference type="ARBA" id="ARBA00017693"/>
    </source>
</evidence>